<evidence type="ECO:0000313" key="2">
    <source>
        <dbReference type="EMBL" id="SDF22103.1"/>
    </source>
</evidence>
<dbReference type="AlphaFoldDB" id="A0A1G7JB42"/>
<keyword evidence="1" id="KW-0812">Transmembrane</keyword>
<evidence type="ECO:0000256" key="1">
    <source>
        <dbReference type="SAM" id="Phobius"/>
    </source>
</evidence>
<dbReference type="STRING" id="640205.SAMN05216381_1052"/>
<proteinExistence type="predicted"/>
<sequence length="196" mass="21512">MHPVIDSVVYVIPAASSWLAEMASAFSAIAAMFSAITAAVAVWYTRKQIKSHERHNRLMATPHLSAWNHADIEPGLYQFSIENTGIGPAVVREISVSVGGEKIKGWSADLVELAVEKLFGATEHEASYEMFVINDVLPPGKKFTVLSIKIPGTTGGDIQEFVTEQVSLMIKYESILGDKYVFDSEELKRLRAAALE</sequence>
<gene>
    <name evidence="2" type="ORF">SAMN05216381_1052</name>
</gene>
<dbReference type="Proteomes" id="UP000243378">
    <property type="component" value="Unassembled WGS sequence"/>
</dbReference>
<feature type="transmembrane region" description="Helical" evidence="1">
    <location>
        <begin position="23"/>
        <end position="44"/>
    </location>
</feature>
<protein>
    <submittedName>
        <fullName evidence="2">Uncharacterized protein</fullName>
    </submittedName>
</protein>
<dbReference type="EMBL" id="FNBM01000002">
    <property type="protein sequence ID" value="SDF22103.1"/>
    <property type="molecule type" value="Genomic_DNA"/>
</dbReference>
<keyword evidence="1" id="KW-0472">Membrane</keyword>
<name>A0A1G7JB42_9GAMM</name>
<dbReference type="OrthoDB" id="6869320at2"/>
<organism evidence="2 3">
    <name type="scientific">Phytopseudomonas seleniipraecipitans</name>
    <dbReference type="NCBI Taxonomy" id="640205"/>
    <lineage>
        <taxon>Bacteria</taxon>
        <taxon>Pseudomonadati</taxon>
        <taxon>Pseudomonadota</taxon>
        <taxon>Gammaproteobacteria</taxon>
        <taxon>Pseudomonadales</taxon>
        <taxon>Pseudomonadaceae</taxon>
        <taxon>Phytopseudomonas</taxon>
    </lineage>
</organism>
<keyword evidence="1" id="KW-1133">Transmembrane helix</keyword>
<evidence type="ECO:0000313" key="3">
    <source>
        <dbReference type="Proteomes" id="UP000243378"/>
    </source>
</evidence>
<dbReference type="RefSeq" id="WP_092365515.1">
    <property type="nucleotide sequence ID" value="NZ_FNBM01000002.1"/>
</dbReference>
<reference evidence="2 3" key="1">
    <citation type="submission" date="2016-10" db="EMBL/GenBank/DDBJ databases">
        <authorList>
            <person name="de Groot N.N."/>
        </authorList>
    </citation>
    <scope>NUCLEOTIDE SEQUENCE [LARGE SCALE GENOMIC DNA]</scope>
    <source>
        <strain evidence="2 3">LMG 25475</strain>
    </source>
</reference>
<accession>A0A1G7JB42</accession>